<dbReference type="InterPro" id="IPR003726">
    <property type="entry name" value="HCY_dom"/>
</dbReference>
<reference evidence="15" key="1">
    <citation type="submission" date="2022-10" db="EMBL/GenBank/DDBJ databases">
        <authorList>
            <person name="Byrne P K."/>
        </authorList>
    </citation>
    <scope>NUCLEOTIDE SEQUENCE</scope>
    <source>
        <strain evidence="15">CBS7001</strain>
    </source>
</reference>
<evidence type="ECO:0000313" key="15">
    <source>
        <dbReference type="EMBL" id="CAI4059645.1"/>
    </source>
</evidence>
<evidence type="ECO:0000256" key="4">
    <source>
        <dbReference type="ARBA" id="ARBA00022605"/>
    </source>
</evidence>
<gene>
    <name evidence="15" type="primary">SUVC05G0010</name>
    <name evidence="15" type="ORF">SUVC_05G0010</name>
</gene>
<keyword evidence="9" id="KW-0486">Methionine biosynthesis</keyword>
<evidence type="ECO:0000256" key="1">
    <source>
        <dbReference type="ARBA" id="ARBA00004496"/>
    </source>
</evidence>
<evidence type="ECO:0000256" key="3">
    <source>
        <dbReference type="ARBA" id="ARBA00022603"/>
    </source>
</evidence>
<evidence type="ECO:0000256" key="5">
    <source>
        <dbReference type="ARBA" id="ARBA00022679"/>
    </source>
</evidence>
<keyword evidence="4" id="KW-0028">Amino-acid biosynthesis</keyword>
<comment type="cofactor">
    <cofactor evidence="13">
        <name>Zn(2+)</name>
        <dbReference type="ChEBI" id="CHEBI:29105"/>
    </cofactor>
</comment>
<evidence type="ECO:0000256" key="13">
    <source>
        <dbReference type="PROSITE-ProRule" id="PRU00333"/>
    </source>
</evidence>
<evidence type="ECO:0000256" key="6">
    <source>
        <dbReference type="ARBA" id="ARBA00022691"/>
    </source>
</evidence>
<evidence type="ECO:0000256" key="8">
    <source>
        <dbReference type="ARBA" id="ARBA00022833"/>
    </source>
</evidence>
<evidence type="ECO:0000256" key="7">
    <source>
        <dbReference type="ARBA" id="ARBA00022723"/>
    </source>
</evidence>
<sequence>MGRIAIEKLILEHPQKVLVLDGGQGTELENRGIDINSPVWSAAPFISDSFWESTSSDRTLVEEMYRDFMDAGANVLMTVTYQANFSSISENTSIKTLSDYNRFLDRVVSFTRRVIGEDRYLIGSIGPWAAHVSSEYTGDYGSHPEDIDYLQHFKAQLDNFNKHTEIDLIGFETVPNFHELKAILSWDENIISKPFYVGLSVHDNGLLRDGTTMEEIAAYVKSLGRKINRHFLLLGVNCISFNQSTSILKSLHQALPDMPLLAYPNSGEVYDTKTKTWHQAKGKQNSWEVVVEEFIDNGARIIGGCCRTSAKDISEIASAVDKHS</sequence>
<dbReference type="InterPro" id="IPR036589">
    <property type="entry name" value="HCY_dom_sf"/>
</dbReference>
<dbReference type="EMBL" id="OX365916">
    <property type="protein sequence ID" value="CAI4059645.1"/>
    <property type="molecule type" value="Genomic_DNA"/>
</dbReference>
<dbReference type="PANTHER" id="PTHR11103">
    <property type="entry name" value="SLR1189 PROTEIN"/>
    <property type="match status" value="1"/>
</dbReference>
<dbReference type="GO" id="GO:0008898">
    <property type="term" value="F:S-adenosylmethionine-homocysteine S-methyltransferase activity"/>
    <property type="evidence" value="ECO:0007669"/>
    <property type="project" value="UniProtKB-ARBA"/>
</dbReference>
<dbReference type="FunFam" id="3.20.20.330:FF:000005">
    <property type="entry name" value="AdoMet-homocysteine methyltransferase"/>
    <property type="match status" value="1"/>
</dbReference>
<evidence type="ECO:0000256" key="10">
    <source>
        <dbReference type="ARBA" id="ARBA00039035"/>
    </source>
</evidence>
<keyword evidence="8 13" id="KW-0862">Zinc</keyword>
<dbReference type="Proteomes" id="UP001162090">
    <property type="component" value="Chromosome 5"/>
</dbReference>
<dbReference type="GO" id="GO:0005737">
    <property type="term" value="C:cytoplasm"/>
    <property type="evidence" value="ECO:0007669"/>
    <property type="project" value="UniProtKB-SubCell"/>
</dbReference>
<keyword evidence="7 13" id="KW-0479">Metal-binding</keyword>
<feature type="binding site" evidence="13">
    <location>
        <position position="238"/>
    </location>
    <ligand>
        <name>Zn(2+)</name>
        <dbReference type="ChEBI" id="CHEBI:29105"/>
    </ligand>
</feature>
<comment type="subcellular location">
    <subcellularLocation>
        <location evidence="1">Cytoplasm</location>
    </subcellularLocation>
</comment>
<dbReference type="PANTHER" id="PTHR11103:SF10">
    <property type="entry name" value="HOMOCYSTEINE S-METHYLTRANSFERASE 1-RELATED"/>
    <property type="match status" value="1"/>
</dbReference>
<protein>
    <recommendedName>
        <fullName evidence="10">homocysteine S-methyltransferase</fullName>
        <ecNumber evidence="10">2.1.1.10</ecNumber>
    </recommendedName>
</protein>
<evidence type="ECO:0000256" key="11">
    <source>
        <dbReference type="ARBA" id="ARBA00052655"/>
    </source>
</evidence>
<dbReference type="SUPFAM" id="SSF82282">
    <property type="entry name" value="Homocysteine S-methyltransferase"/>
    <property type="match status" value="1"/>
</dbReference>
<dbReference type="Gene3D" id="3.20.20.330">
    <property type="entry name" value="Homocysteine-binding-like domain"/>
    <property type="match status" value="1"/>
</dbReference>
<feature type="binding site" evidence="13">
    <location>
        <position position="305"/>
    </location>
    <ligand>
        <name>Zn(2+)</name>
        <dbReference type="ChEBI" id="CHEBI:29105"/>
    </ligand>
</feature>
<accession>A0AA35JGK6</accession>
<evidence type="ECO:0000259" key="14">
    <source>
        <dbReference type="PROSITE" id="PS50970"/>
    </source>
</evidence>
<keyword evidence="5 13" id="KW-0808">Transferase</keyword>
<evidence type="ECO:0000256" key="12">
    <source>
        <dbReference type="ARBA" id="ARBA00053380"/>
    </source>
</evidence>
<dbReference type="AlphaFoldDB" id="A0AA35JGK6"/>
<dbReference type="EC" id="2.1.1.10" evidence="10"/>
<feature type="binding site" evidence="13">
    <location>
        <position position="306"/>
    </location>
    <ligand>
        <name>Zn(2+)</name>
        <dbReference type="ChEBI" id="CHEBI:29105"/>
    </ligand>
</feature>
<organism evidence="15 16">
    <name type="scientific">Saccharomyces uvarum</name>
    <name type="common">Yeast</name>
    <name type="synonym">Saccharomyces bayanus var. uvarum</name>
    <dbReference type="NCBI Taxonomy" id="230603"/>
    <lineage>
        <taxon>Eukaryota</taxon>
        <taxon>Fungi</taxon>
        <taxon>Dikarya</taxon>
        <taxon>Ascomycota</taxon>
        <taxon>Saccharomycotina</taxon>
        <taxon>Saccharomycetes</taxon>
        <taxon>Saccharomycetales</taxon>
        <taxon>Saccharomycetaceae</taxon>
        <taxon>Saccharomyces</taxon>
    </lineage>
</organism>
<comment type="function">
    <text evidence="12">Homocysteine S-methyltransferase involved in the conversion of S-adenosylmethionine (AdoMet) to methionine to control the methionine/AdoMet ratio. Also converts S-methylmethionine (SMM) to methionine.</text>
</comment>
<keyword evidence="2" id="KW-0963">Cytoplasm</keyword>
<evidence type="ECO:0000256" key="2">
    <source>
        <dbReference type="ARBA" id="ARBA00022490"/>
    </source>
</evidence>
<comment type="catalytic activity">
    <reaction evidence="11">
        <text>S-methyl-L-methionine + L-homocysteine = 2 L-methionine + H(+)</text>
        <dbReference type="Rhea" id="RHEA:26337"/>
        <dbReference type="ChEBI" id="CHEBI:15378"/>
        <dbReference type="ChEBI" id="CHEBI:57844"/>
        <dbReference type="ChEBI" id="CHEBI:58199"/>
        <dbReference type="ChEBI" id="CHEBI:58252"/>
        <dbReference type="EC" id="2.1.1.10"/>
    </reaction>
</comment>
<feature type="domain" description="Hcy-binding" evidence="14">
    <location>
        <begin position="6"/>
        <end position="320"/>
    </location>
</feature>
<dbReference type="Pfam" id="PF02574">
    <property type="entry name" value="S-methyl_trans"/>
    <property type="match status" value="1"/>
</dbReference>
<evidence type="ECO:0000256" key="9">
    <source>
        <dbReference type="ARBA" id="ARBA00023167"/>
    </source>
</evidence>
<keyword evidence="3 13" id="KW-0489">Methyltransferase</keyword>
<name>A0AA35JGK6_SACUV</name>
<dbReference type="GO" id="GO:0032259">
    <property type="term" value="P:methylation"/>
    <property type="evidence" value="ECO:0007669"/>
    <property type="project" value="UniProtKB-KW"/>
</dbReference>
<dbReference type="GO" id="GO:0046872">
    <property type="term" value="F:metal ion binding"/>
    <property type="evidence" value="ECO:0007669"/>
    <property type="project" value="UniProtKB-KW"/>
</dbReference>
<evidence type="ECO:0000313" key="16">
    <source>
        <dbReference type="Proteomes" id="UP001162090"/>
    </source>
</evidence>
<proteinExistence type="predicted"/>
<keyword evidence="6" id="KW-0949">S-adenosyl-L-methionine</keyword>
<dbReference type="GO" id="GO:0009086">
    <property type="term" value="P:methionine biosynthetic process"/>
    <property type="evidence" value="ECO:0007669"/>
    <property type="project" value="UniProtKB-KW"/>
</dbReference>
<dbReference type="PROSITE" id="PS50970">
    <property type="entry name" value="HCY"/>
    <property type="match status" value="1"/>
</dbReference>